<reference evidence="2 3" key="1">
    <citation type="submission" date="2019-05" db="EMBL/GenBank/DDBJ databases">
        <title>A Chromosome-scale Meerkat (S. suricatta) Genome Assembly.</title>
        <authorList>
            <person name="Dudchenko O."/>
            <person name="Lieberman Aiden E."/>
            <person name="Tung J."/>
            <person name="Barreiro L.B."/>
            <person name="Clutton-Brock T.H."/>
        </authorList>
    </citation>
    <scope>NUCLEOTIDE SEQUENCE [LARGE SCALE GENOMIC DNA]</scope>
</reference>
<dbReference type="GO" id="GO:0035999">
    <property type="term" value="P:tetrahydrofolate interconversion"/>
    <property type="evidence" value="ECO:0007669"/>
    <property type="project" value="TreeGrafter"/>
</dbReference>
<protein>
    <recommendedName>
        <fullName evidence="1">Tetrahydrofolate dehydrogenase/cyclohydrolase NAD(P)-binding domain-containing protein</fullName>
    </recommendedName>
</protein>
<evidence type="ECO:0000259" key="1">
    <source>
        <dbReference type="Pfam" id="PF02882"/>
    </source>
</evidence>
<dbReference type="GO" id="GO:0004477">
    <property type="term" value="F:methenyltetrahydrofolate cyclohydrolase activity"/>
    <property type="evidence" value="ECO:0007669"/>
    <property type="project" value="TreeGrafter"/>
</dbReference>
<feature type="domain" description="Tetrahydrofolate dehydrogenase/cyclohydrolase NAD(P)-binding" evidence="1">
    <location>
        <begin position="61"/>
        <end position="150"/>
    </location>
</feature>
<evidence type="ECO:0000313" key="2">
    <source>
        <dbReference type="Ensembl" id="ENSSSUP00005028945.1"/>
    </source>
</evidence>
<dbReference type="Gene3D" id="3.40.50.720">
    <property type="entry name" value="NAD(P)-binding Rossmann-like Domain"/>
    <property type="match status" value="1"/>
</dbReference>
<dbReference type="InterPro" id="IPR036291">
    <property type="entry name" value="NAD(P)-bd_dom_sf"/>
</dbReference>
<dbReference type="PRINTS" id="PR00085">
    <property type="entry name" value="THFDHDRGNASE"/>
</dbReference>
<organism evidence="2 3">
    <name type="scientific">Suricata suricatta</name>
    <name type="common">Meerkat</name>
    <dbReference type="NCBI Taxonomy" id="37032"/>
    <lineage>
        <taxon>Eukaryota</taxon>
        <taxon>Metazoa</taxon>
        <taxon>Chordata</taxon>
        <taxon>Craniata</taxon>
        <taxon>Vertebrata</taxon>
        <taxon>Euteleostomi</taxon>
        <taxon>Mammalia</taxon>
        <taxon>Eutheria</taxon>
        <taxon>Laurasiatheria</taxon>
        <taxon>Carnivora</taxon>
        <taxon>Feliformia</taxon>
        <taxon>Herpestidae</taxon>
        <taxon>Suricata</taxon>
    </lineage>
</organism>
<keyword evidence="3" id="KW-1185">Reference proteome</keyword>
<dbReference type="PANTHER" id="PTHR48099">
    <property type="entry name" value="C-1-TETRAHYDROFOLATE SYNTHASE, CYTOPLASMIC-RELATED"/>
    <property type="match status" value="1"/>
</dbReference>
<evidence type="ECO:0000313" key="3">
    <source>
        <dbReference type="Proteomes" id="UP000472268"/>
    </source>
</evidence>
<dbReference type="Pfam" id="PF02882">
    <property type="entry name" value="THF_DHG_CYH_C"/>
    <property type="match status" value="1"/>
</dbReference>
<reference evidence="2" key="3">
    <citation type="submission" date="2025-09" db="UniProtKB">
        <authorList>
            <consortium name="Ensembl"/>
        </authorList>
    </citation>
    <scope>IDENTIFICATION</scope>
</reference>
<reference evidence="2" key="2">
    <citation type="submission" date="2025-08" db="UniProtKB">
        <authorList>
            <consortium name="Ensembl"/>
        </authorList>
    </citation>
    <scope>IDENTIFICATION</scope>
</reference>
<dbReference type="AlphaFoldDB" id="A0A673V6E8"/>
<dbReference type="InterPro" id="IPR020631">
    <property type="entry name" value="THF_DH/CycHdrlase_NAD-bd_dom"/>
</dbReference>
<dbReference type="InterPro" id="IPR000672">
    <property type="entry name" value="THF_DH/CycHdrlase"/>
</dbReference>
<proteinExistence type="predicted"/>
<dbReference type="Ensembl" id="ENSSSUT00005033036.1">
    <property type="protein sequence ID" value="ENSSSUP00005028945.1"/>
    <property type="gene ID" value="ENSSSUG00005018700.1"/>
</dbReference>
<dbReference type="SUPFAM" id="SSF51735">
    <property type="entry name" value="NAD(P)-binding Rossmann-fold domains"/>
    <property type="match status" value="1"/>
</dbReference>
<dbReference type="PANTHER" id="PTHR48099:SF15">
    <property type="entry name" value="BIFUNCTIONAL METHYLENETETRAHYDROFOLATE DEHYDROGENASE_CYCLOHYDROLASE, MITOCHONDRIAL"/>
    <property type="match status" value="1"/>
</dbReference>
<dbReference type="GO" id="GO:0004487">
    <property type="term" value="F:methylenetetrahydrofolate dehydrogenase (NAD+) activity"/>
    <property type="evidence" value="ECO:0007669"/>
    <property type="project" value="TreeGrafter"/>
</dbReference>
<dbReference type="GO" id="GO:0004488">
    <property type="term" value="F:methylenetetrahydrofolate dehydrogenase (NADP+) activity"/>
    <property type="evidence" value="ECO:0007669"/>
    <property type="project" value="InterPro"/>
</dbReference>
<name>A0A673V6E8_SURSU</name>
<dbReference type="OMA" id="WGVREIT"/>
<dbReference type="Proteomes" id="UP000472268">
    <property type="component" value="Chromosome 10"/>
</dbReference>
<sequence length="171" mass="18116">MFTLSPYVYLIDPAGGLLVQVPLPEHVDERELQCASPDKAVGGVHVINVGRMCLDQDSMLPAAPWGVREITKRTGIPTLGKNVVVARGSENVGMPIAIPPHPDGAHEHPGGGATVPLSHRYTPKEQRKKPAVLANAVVSAAGAPNLTAADSPSRSRGKAGQQKCNIFYLLY</sequence>
<accession>A0A673V6E8</accession>
<dbReference type="GO" id="GO:0005739">
    <property type="term" value="C:mitochondrion"/>
    <property type="evidence" value="ECO:0007669"/>
    <property type="project" value="TreeGrafter"/>
</dbReference>